<evidence type="ECO:0000259" key="3">
    <source>
        <dbReference type="Pfam" id="PF02517"/>
    </source>
</evidence>
<name>A0A5B2ZDB5_9GAMM</name>
<feature type="chain" id="PRO_5022859587" description="CAAX prenyl protease 2/Lysostaphin resistance protein A-like domain-containing protein" evidence="2">
    <location>
        <begin position="20"/>
        <end position="300"/>
    </location>
</feature>
<dbReference type="AlphaFoldDB" id="A0A5B2ZDB5"/>
<keyword evidence="2" id="KW-0732">Signal</keyword>
<feature type="transmembrane region" description="Helical" evidence="1">
    <location>
        <begin position="131"/>
        <end position="151"/>
    </location>
</feature>
<feature type="domain" description="CAAX prenyl protease 2/Lysostaphin resistance protein A-like" evidence="3">
    <location>
        <begin position="209"/>
        <end position="287"/>
    </location>
</feature>
<dbReference type="Pfam" id="PF02517">
    <property type="entry name" value="Rce1-like"/>
    <property type="match status" value="1"/>
</dbReference>
<feature type="transmembrane region" description="Helical" evidence="1">
    <location>
        <begin position="210"/>
        <end position="229"/>
    </location>
</feature>
<sequence>MLALSVLLPFVLLASLAIADQASRFAEGHGRVELWLKDSPEALVTVSAVRFDDPAFGIADVILATRSVTPPPGCRSAVGLGFRGLRDNELQIAYDILRAKAIAAGLHPCEQPVFVFDDLPGPLDARDPSDFAVQAVLWAAMPTAALGLLFWAAMDRFGLAASLAWSRWDLEALRQGLATGLLLTLAPMALDWLLPPPYPATAQTPGPGFLALSLLLFPLLHELAFRAWALALAMQSHGPRFALFWSSGLQVLINAGSFSAAVQALVSGLLLGRLFLRRQALPECVIALTTCTALRMLAPV</sequence>
<gene>
    <name evidence="4" type="ORF">F0415_00490</name>
</gene>
<keyword evidence="1" id="KW-0472">Membrane</keyword>
<dbReference type="GO" id="GO:0004175">
    <property type="term" value="F:endopeptidase activity"/>
    <property type="evidence" value="ECO:0007669"/>
    <property type="project" value="UniProtKB-ARBA"/>
</dbReference>
<evidence type="ECO:0000313" key="4">
    <source>
        <dbReference type="EMBL" id="KAA2286019.1"/>
    </source>
</evidence>
<dbReference type="InterPro" id="IPR003675">
    <property type="entry name" value="Rce1/LyrA-like_dom"/>
</dbReference>
<keyword evidence="5" id="KW-1185">Reference proteome</keyword>
<keyword evidence="1" id="KW-1133">Transmembrane helix</keyword>
<reference evidence="4 5" key="1">
    <citation type="submission" date="2019-09" db="EMBL/GenBank/DDBJ databases">
        <title>Arenimonas chukotkensis sp. nov., a bacterium isolated from Chukotka hot spring, Arctic region, Russia.</title>
        <authorList>
            <person name="Zayulina K.S."/>
            <person name="Prokofeva M.I."/>
            <person name="Elcheninov A.G."/>
            <person name="Novikov A."/>
            <person name="Kochetkova T.V."/>
            <person name="Kublanov I.V."/>
        </authorList>
    </citation>
    <scope>NUCLEOTIDE SEQUENCE [LARGE SCALE GENOMIC DNA]</scope>
    <source>
        <strain evidence="4 5">3729k</strain>
    </source>
</reference>
<evidence type="ECO:0000256" key="2">
    <source>
        <dbReference type="SAM" id="SignalP"/>
    </source>
</evidence>
<dbReference type="EMBL" id="VUOD01000001">
    <property type="protein sequence ID" value="KAA2286019.1"/>
    <property type="molecule type" value="Genomic_DNA"/>
</dbReference>
<reference evidence="4 5" key="2">
    <citation type="submission" date="2019-09" db="EMBL/GenBank/DDBJ databases">
        <authorList>
            <person name="Mazur A."/>
        </authorList>
    </citation>
    <scope>NUCLEOTIDE SEQUENCE [LARGE SCALE GENOMIC DNA]</scope>
    <source>
        <strain evidence="4 5">3729k</strain>
    </source>
</reference>
<dbReference type="RefSeq" id="WP_149859236.1">
    <property type="nucleotide sequence ID" value="NZ_VUOD01000001.1"/>
</dbReference>
<protein>
    <recommendedName>
        <fullName evidence="3">CAAX prenyl protease 2/Lysostaphin resistance protein A-like domain-containing protein</fullName>
    </recommendedName>
</protein>
<feature type="signal peptide" evidence="2">
    <location>
        <begin position="1"/>
        <end position="19"/>
    </location>
</feature>
<comment type="caution">
    <text evidence="4">The sequence shown here is derived from an EMBL/GenBank/DDBJ whole genome shotgun (WGS) entry which is preliminary data.</text>
</comment>
<keyword evidence="1" id="KW-0812">Transmembrane</keyword>
<proteinExistence type="predicted"/>
<evidence type="ECO:0000313" key="5">
    <source>
        <dbReference type="Proteomes" id="UP000322165"/>
    </source>
</evidence>
<organism evidence="4 5">
    <name type="scientific">Arenimonas fontis</name>
    <dbReference type="NCBI Taxonomy" id="2608255"/>
    <lineage>
        <taxon>Bacteria</taxon>
        <taxon>Pseudomonadati</taxon>
        <taxon>Pseudomonadota</taxon>
        <taxon>Gammaproteobacteria</taxon>
        <taxon>Lysobacterales</taxon>
        <taxon>Lysobacteraceae</taxon>
        <taxon>Arenimonas</taxon>
    </lineage>
</organism>
<dbReference type="GO" id="GO:0080120">
    <property type="term" value="P:CAAX-box protein maturation"/>
    <property type="evidence" value="ECO:0007669"/>
    <property type="project" value="UniProtKB-ARBA"/>
</dbReference>
<dbReference type="Proteomes" id="UP000322165">
    <property type="component" value="Unassembled WGS sequence"/>
</dbReference>
<evidence type="ECO:0000256" key="1">
    <source>
        <dbReference type="SAM" id="Phobius"/>
    </source>
</evidence>
<accession>A0A5B2ZDB5</accession>